<keyword evidence="2" id="KW-1185">Reference proteome</keyword>
<gene>
    <name evidence="1" type="ORF">GCM10025783_29900</name>
</gene>
<evidence type="ECO:0000313" key="1">
    <source>
        <dbReference type="EMBL" id="GAA4754816.1"/>
    </source>
</evidence>
<sequence>MNDTDRTITIRLLTGSLGPHDETVITIAAPEGAALPPLVIEDPSPHYPGAWRRVSGSGDVPTYTRLARVVAP</sequence>
<name>A0ABP8ZEQ6_9MICO</name>
<organism evidence="1 2">
    <name type="scientific">Amnibacterium soli</name>
    <dbReference type="NCBI Taxonomy" id="1282736"/>
    <lineage>
        <taxon>Bacteria</taxon>
        <taxon>Bacillati</taxon>
        <taxon>Actinomycetota</taxon>
        <taxon>Actinomycetes</taxon>
        <taxon>Micrococcales</taxon>
        <taxon>Microbacteriaceae</taxon>
        <taxon>Amnibacterium</taxon>
    </lineage>
</organism>
<dbReference type="RefSeq" id="WP_345482138.1">
    <property type="nucleotide sequence ID" value="NZ_BAABLP010000007.1"/>
</dbReference>
<protein>
    <submittedName>
        <fullName evidence="1">Uncharacterized protein</fullName>
    </submittedName>
</protein>
<comment type="caution">
    <text evidence="1">The sequence shown here is derived from an EMBL/GenBank/DDBJ whole genome shotgun (WGS) entry which is preliminary data.</text>
</comment>
<dbReference type="Proteomes" id="UP001500121">
    <property type="component" value="Unassembled WGS sequence"/>
</dbReference>
<reference evidence="2" key="1">
    <citation type="journal article" date="2019" name="Int. J. Syst. Evol. Microbiol.">
        <title>The Global Catalogue of Microorganisms (GCM) 10K type strain sequencing project: providing services to taxonomists for standard genome sequencing and annotation.</title>
        <authorList>
            <consortium name="The Broad Institute Genomics Platform"/>
            <consortium name="The Broad Institute Genome Sequencing Center for Infectious Disease"/>
            <person name="Wu L."/>
            <person name="Ma J."/>
        </authorList>
    </citation>
    <scope>NUCLEOTIDE SEQUENCE [LARGE SCALE GENOMIC DNA]</scope>
    <source>
        <strain evidence="2">JCM 19015</strain>
    </source>
</reference>
<evidence type="ECO:0000313" key="2">
    <source>
        <dbReference type="Proteomes" id="UP001500121"/>
    </source>
</evidence>
<dbReference type="EMBL" id="BAABLP010000007">
    <property type="protein sequence ID" value="GAA4754816.1"/>
    <property type="molecule type" value="Genomic_DNA"/>
</dbReference>
<proteinExistence type="predicted"/>
<accession>A0ABP8ZEQ6</accession>